<reference evidence="2 3" key="1">
    <citation type="journal article" date="2019" name="Nat. Med.">
        <title>A library of human gut bacterial isolates paired with longitudinal multiomics data enables mechanistic microbiome research.</title>
        <authorList>
            <person name="Poyet M."/>
            <person name="Groussin M."/>
            <person name="Gibbons S.M."/>
            <person name="Avila-Pacheco J."/>
            <person name="Jiang X."/>
            <person name="Kearney S.M."/>
            <person name="Perrotta A.R."/>
            <person name="Berdy B."/>
            <person name="Zhao S."/>
            <person name="Lieberman T.D."/>
            <person name="Swanson P.K."/>
            <person name="Smith M."/>
            <person name="Roesemann S."/>
            <person name="Alexander J.E."/>
            <person name="Rich S.A."/>
            <person name="Livny J."/>
            <person name="Vlamakis H."/>
            <person name="Clish C."/>
            <person name="Bullock K."/>
            <person name="Deik A."/>
            <person name="Scott J."/>
            <person name="Pierce K.A."/>
            <person name="Xavier R.J."/>
            <person name="Alm E.J."/>
        </authorList>
    </citation>
    <scope>NUCLEOTIDE SEQUENCE [LARGE SCALE GENOMIC DNA]</scope>
    <source>
        <strain evidence="2 3">BIOML-A18</strain>
    </source>
</reference>
<keyword evidence="1" id="KW-0812">Transmembrane</keyword>
<organism evidence="2 3">
    <name type="scientific">Streptococcus parasanguinis</name>
    <dbReference type="NCBI Taxonomy" id="1318"/>
    <lineage>
        <taxon>Bacteria</taxon>
        <taxon>Bacillati</taxon>
        <taxon>Bacillota</taxon>
        <taxon>Bacilli</taxon>
        <taxon>Lactobacillales</taxon>
        <taxon>Streptococcaceae</taxon>
        <taxon>Streptococcus</taxon>
    </lineage>
</organism>
<protein>
    <submittedName>
        <fullName evidence="2">Uncharacterized protein</fullName>
    </submittedName>
</protein>
<accession>A0A6I3NZU5</accession>
<feature type="transmembrane region" description="Helical" evidence="1">
    <location>
        <begin position="41"/>
        <end position="62"/>
    </location>
</feature>
<dbReference type="AlphaFoldDB" id="A0A6I3NZU5"/>
<dbReference type="Proteomes" id="UP000430295">
    <property type="component" value="Unassembled WGS sequence"/>
</dbReference>
<keyword evidence="1" id="KW-1133">Transmembrane helix</keyword>
<dbReference type="RefSeq" id="WP_155199159.1">
    <property type="nucleotide sequence ID" value="NZ_WMYS01000004.1"/>
</dbReference>
<proteinExistence type="predicted"/>
<dbReference type="EMBL" id="WMYS01000004">
    <property type="protein sequence ID" value="MTR41591.1"/>
    <property type="molecule type" value="Genomic_DNA"/>
</dbReference>
<keyword evidence="1" id="KW-0472">Membrane</keyword>
<feature type="transmembrane region" description="Helical" evidence="1">
    <location>
        <begin position="68"/>
        <end position="88"/>
    </location>
</feature>
<evidence type="ECO:0000313" key="2">
    <source>
        <dbReference type="EMBL" id="MTR41591.1"/>
    </source>
</evidence>
<name>A0A6I3NZU5_STRPA</name>
<gene>
    <name evidence="2" type="ORF">GMC75_07910</name>
</gene>
<evidence type="ECO:0000313" key="3">
    <source>
        <dbReference type="Proteomes" id="UP000430295"/>
    </source>
</evidence>
<sequence length="200" mass="22715">MTTQEILQILDEKRVLTAPAAVAWDEVQRQQNRLNKAAKRLNGPITVTLTLNLLFAFTIFLLEQSHLMHGFLLMLGLMGGLIAFKYFVFVAPAKQALANAQALYNQETSQPAYQQGMQGFPQKFYNYHDLFRLYNLIAEGRASTLPEAYNLLEMQQFHETQVNLQEEANALQADIARSSRVSAVANVVTAYNTYRIHKDM</sequence>
<evidence type="ECO:0000256" key="1">
    <source>
        <dbReference type="SAM" id="Phobius"/>
    </source>
</evidence>
<comment type="caution">
    <text evidence="2">The sequence shown here is derived from an EMBL/GenBank/DDBJ whole genome shotgun (WGS) entry which is preliminary data.</text>
</comment>